<dbReference type="Proteomes" id="UP000480222">
    <property type="component" value="Unassembled WGS sequence"/>
</dbReference>
<dbReference type="EMBL" id="CADDAV010000033">
    <property type="protein sequence ID" value="CAB0623101.1"/>
    <property type="molecule type" value="Genomic_DNA"/>
</dbReference>
<name>A0A811G6Y0_CORDP</name>
<evidence type="ECO:0000313" key="2">
    <source>
        <dbReference type="Proteomes" id="UP000480222"/>
    </source>
</evidence>
<gene>
    <name evidence="1" type="ORF">CIP107547_02393</name>
</gene>
<comment type="caution">
    <text evidence="1">The sequence shown here is derived from an EMBL/GenBank/DDBJ whole genome shotgun (WGS) entry which is preliminary data.</text>
</comment>
<proteinExistence type="predicted"/>
<reference evidence="1 2" key="1">
    <citation type="submission" date="2020-02" db="EMBL/GenBank/DDBJ databases">
        <authorList>
            <person name="Brisse S."/>
        </authorList>
    </citation>
    <scope>NUCLEOTIDE SEQUENCE [LARGE SCALE GENOMIC DNA]</scope>
    <source>
        <strain evidence="1">CIP107547</strain>
    </source>
</reference>
<evidence type="ECO:0000313" key="1">
    <source>
        <dbReference type="EMBL" id="CAB0623101.1"/>
    </source>
</evidence>
<sequence>MSTLIDALVGMKDAGVAEIAQLGRTMNKGRKDILAYFDRYILRCLIHAANIRHTINALYNRKSHQTGVFRRIFLGTSHQIASKPAV</sequence>
<accession>A0A811G6Y0</accession>
<protein>
    <submittedName>
        <fullName evidence="1">Uncharacterized protein</fullName>
    </submittedName>
</protein>
<organism evidence="1 2">
    <name type="scientific">Corynebacterium diphtheriae</name>
    <dbReference type="NCBI Taxonomy" id="1717"/>
    <lineage>
        <taxon>Bacteria</taxon>
        <taxon>Bacillati</taxon>
        <taxon>Actinomycetota</taxon>
        <taxon>Actinomycetes</taxon>
        <taxon>Mycobacteriales</taxon>
        <taxon>Corynebacteriaceae</taxon>
        <taxon>Corynebacterium</taxon>
    </lineage>
</organism>
<dbReference type="AlphaFoldDB" id="A0A811G6Y0"/>